<keyword evidence="2 3" id="KW-0249">Electron transport</keyword>
<evidence type="ECO:0000256" key="4">
    <source>
        <dbReference type="PIRSR" id="PIRSR037031-50"/>
    </source>
</evidence>
<evidence type="ECO:0000256" key="1">
    <source>
        <dbReference type="ARBA" id="ARBA00007787"/>
    </source>
</evidence>
<organism evidence="7 8">
    <name type="scientific">Methanooceanicella nereidis</name>
    <dbReference type="NCBI Taxonomy" id="2052831"/>
    <lineage>
        <taxon>Archaea</taxon>
        <taxon>Methanobacteriati</taxon>
        <taxon>Methanobacteriota</taxon>
        <taxon>Stenosarchaea group</taxon>
        <taxon>Methanomicrobia</taxon>
        <taxon>Methanocellales</taxon>
        <taxon>Methanocellaceae</taxon>
        <taxon>Methanooceanicella</taxon>
    </lineage>
</organism>
<dbReference type="EMBL" id="PGCK01000002">
    <property type="protein sequence ID" value="MCD1293946.1"/>
    <property type="molecule type" value="Genomic_DNA"/>
</dbReference>
<accession>A0AAP2RBN3</accession>
<gene>
    <name evidence="7" type="ORF">CUJ83_02910</name>
</gene>
<evidence type="ECO:0000259" key="6">
    <source>
        <dbReference type="Pfam" id="PF13192"/>
    </source>
</evidence>
<evidence type="ECO:0000256" key="3">
    <source>
        <dbReference type="PIRNR" id="PIRNR037031"/>
    </source>
</evidence>
<dbReference type="RefSeq" id="WP_230740437.1">
    <property type="nucleotide sequence ID" value="NZ_PGCK01000002.1"/>
</dbReference>
<dbReference type="AlphaFoldDB" id="A0AAP2RBN3"/>
<dbReference type="SUPFAM" id="SSF52833">
    <property type="entry name" value="Thioredoxin-like"/>
    <property type="match status" value="1"/>
</dbReference>
<keyword evidence="5" id="KW-1015">Disulfide bond</keyword>
<dbReference type="Pfam" id="PF13192">
    <property type="entry name" value="Thioredoxin_3"/>
    <property type="match status" value="1"/>
</dbReference>
<keyword evidence="8" id="KW-1185">Reference proteome</keyword>
<feature type="disulfide bond" description="Redox-active" evidence="5">
    <location>
        <begin position="10"/>
        <end position="13"/>
    </location>
</feature>
<comment type="function">
    <text evidence="3">Does not function as a glutathione-disulfide oxidoreductase in the presence of glutathione and glutathione reductase. Has low thioredoxin activity in vitro.</text>
</comment>
<dbReference type="Gene3D" id="3.40.30.10">
    <property type="entry name" value="Glutaredoxin"/>
    <property type="match status" value="1"/>
</dbReference>
<feature type="domain" description="Thioredoxin-like fold" evidence="6">
    <location>
        <begin position="1"/>
        <end position="76"/>
    </location>
</feature>
<proteinExistence type="inferred from homology"/>
<evidence type="ECO:0000313" key="7">
    <source>
        <dbReference type="EMBL" id="MCD1293946.1"/>
    </source>
</evidence>
<dbReference type="InterPro" id="IPR012336">
    <property type="entry name" value="Thioredoxin-like_fold"/>
</dbReference>
<dbReference type="PANTHER" id="PTHR36450">
    <property type="entry name" value="THIOREDOXIN"/>
    <property type="match status" value="1"/>
</dbReference>
<evidence type="ECO:0000256" key="2">
    <source>
        <dbReference type="ARBA" id="ARBA00022982"/>
    </source>
</evidence>
<sequence length="79" mass="8591">MKVQVYGTGCAKCNMLENVAKQAIKELGVEAEVVKINDIDEIVDAGILATPGFAVDDEVKSMGRVPSIDEIKKWIQAKK</sequence>
<keyword evidence="3 5" id="KW-0676">Redox-active center</keyword>
<dbReference type="PIRSF" id="PIRSF037031">
    <property type="entry name" value="Redox_disulphide_2"/>
    <property type="match status" value="1"/>
</dbReference>
<feature type="active site" description="Nucleophile" evidence="4">
    <location>
        <position position="13"/>
    </location>
</feature>
<comment type="similarity">
    <text evidence="1 3">Belongs to the glutaredoxin family.</text>
</comment>
<dbReference type="InterPro" id="IPR036249">
    <property type="entry name" value="Thioredoxin-like_sf"/>
</dbReference>
<protein>
    <recommendedName>
        <fullName evidence="3">Thioredoxin</fullName>
    </recommendedName>
</protein>
<keyword evidence="3" id="KW-0813">Transport</keyword>
<dbReference type="PANTHER" id="PTHR36450:SF1">
    <property type="entry name" value="THIOREDOXIN"/>
    <property type="match status" value="1"/>
</dbReference>
<dbReference type="InterPro" id="IPR005243">
    <property type="entry name" value="THIRX-like_proc"/>
</dbReference>
<evidence type="ECO:0000313" key="8">
    <source>
        <dbReference type="Proteomes" id="UP001320159"/>
    </source>
</evidence>
<reference evidence="7 8" key="1">
    <citation type="submission" date="2017-11" db="EMBL/GenBank/DDBJ databases">
        <title>Isolation and Characterization of Family Methanocellaceae Species from Potential Methane Hydrate Area Offshore Southwestern Taiwan.</title>
        <authorList>
            <person name="Zhang W.-L."/>
            <person name="Chen W.-C."/>
            <person name="Lai M.-C."/>
            <person name="Chen S.-C."/>
        </authorList>
    </citation>
    <scope>NUCLEOTIDE SEQUENCE [LARGE SCALE GENOMIC DNA]</scope>
    <source>
        <strain evidence="7 8">CWC-04</strain>
    </source>
</reference>
<dbReference type="NCBIfam" id="TIGR00412">
    <property type="entry name" value="redox_disulf_2"/>
    <property type="match status" value="1"/>
</dbReference>
<evidence type="ECO:0000256" key="5">
    <source>
        <dbReference type="PIRSR" id="PIRSR037031-51"/>
    </source>
</evidence>
<comment type="caution">
    <text evidence="7">The sequence shown here is derived from an EMBL/GenBank/DDBJ whole genome shotgun (WGS) entry which is preliminary data.</text>
</comment>
<feature type="active site" description="Nucleophile" evidence="4">
    <location>
        <position position="10"/>
    </location>
</feature>
<name>A0AAP2RBN3_9EURY</name>
<dbReference type="Proteomes" id="UP001320159">
    <property type="component" value="Unassembled WGS sequence"/>
</dbReference>